<gene>
    <name evidence="1" type="ORF">S12H4_08938</name>
</gene>
<name>X1RY67_9ZZZZ</name>
<protein>
    <submittedName>
        <fullName evidence="1">Uncharacterized protein</fullName>
    </submittedName>
</protein>
<dbReference type="EMBL" id="BARW01003529">
    <property type="protein sequence ID" value="GAI68140.1"/>
    <property type="molecule type" value="Genomic_DNA"/>
</dbReference>
<proteinExistence type="predicted"/>
<evidence type="ECO:0000313" key="1">
    <source>
        <dbReference type="EMBL" id="GAI68140.1"/>
    </source>
</evidence>
<dbReference type="AlphaFoldDB" id="X1RY67"/>
<organism evidence="1">
    <name type="scientific">marine sediment metagenome</name>
    <dbReference type="NCBI Taxonomy" id="412755"/>
    <lineage>
        <taxon>unclassified sequences</taxon>
        <taxon>metagenomes</taxon>
        <taxon>ecological metagenomes</taxon>
    </lineage>
</organism>
<accession>X1RY67</accession>
<comment type="caution">
    <text evidence="1">The sequence shown here is derived from an EMBL/GenBank/DDBJ whole genome shotgun (WGS) entry which is preliminary data.</text>
</comment>
<reference evidence="1" key="1">
    <citation type="journal article" date="2014" name="Front. Microbiol.">
        <title>High frequency of phylogenetically diverse reductive dehalogenase-homologous genes in deep subseafloor sedimentary metagenomes.</title>
        <authorList>
            <person name="Kawai M."/>
            <person name="Futagami T."/>
            <person name="Toyoda A."/>
            <person name="Takaki Y."/>
            <person name="Nishi S."/>
            <person name="Hori S."/>
            <person name="Arai W."/>
            <person name="Tsubouchi T."/>
            <person name="Morono Y."/>
            <person name="Uchiyama I."/>
            <person name="Ito T."/>
            <person name="Fujiyama A."/>
            <person name="Inagaki F."/>
            <person name="Takami H."/>
        </authorList>
    </citation>
    <scope>NUCLEOTIDE SEQUENCE</scope>
    <source>
        <strain evidence="1">Expedition CK06-06</strain>
    </source>
</reference>
<sequence length="167" mass="18966">MGEHIIVETEEEEVITLLKVAYNAFSNAEFEKGKDLLKQVSFLSTCQRCVRNITGIEKRIEEGDLYEARRRLEALISLIPAYYSVIEGEAELQGEEVGSEKLEAKMEESCGECAASEILEICNWDMRCIDHIIEFIEGRKKAGKEVHSDEVIQKAKEYQESAKTLSN</sequence>